<protein>
    <recommendedName>
        <fullName evidence="2">Malectin domain-containing protein</fullName>
    </recommendedName>
</protein>
<organism evidence="1">
    <name type="scientific">marine sediment metagenome</name>
    <dbReference type="NCBI Taxonomy" id="412755"/>
    <lineage>
        <taxon>unclassified sequences</taxon>
        <taxon>metagenomes</taxon>
        <taxon>ecological metagenomes</taxon>
    </lineage>
</organism>
<dbReference type="EMBL" id="BARU01040597">
    <property type="protein sequence ID" value="GAH79324.1"/>
    <property type="molecule type" value="Genomic_DNA"/>
</dbReference>
<feature type="non-terminal residue" evidence="1">
    <location>
        <position position="1"/>
    </location>
</feature>
<comment type="caution">
    <text evidence="1">The sequence shown here is derived from an EMBL/GenBank/DDBJ whole genome shotgun (WGS) entry which is preliminary data.</text>
</comment>
<accession>X1JM28</accession>
<dbReference type="AlphaFoldDB" id="X1JM28"/>
<evidence type="ECO:0008006" key="2">
    <source>
        <dbReference type="Google" id="ProtNLM"/>
    </source>
</evidence>
<evidence type="ECO:0000313" key="1">
    <source>
        <dbReference type="EMBL" id="GAH79324.1"/>
    </source>
</evidence>
<proteinExistence type="predicted"/>
<gene>
    <name evidence="1" type="ORF">S03H2_62738</name>
</gene>
<sequence length="219" mass="24567">YIFCVNTDKQPKSIGVKCPAPPLMPAAQVLFEDRTVSVTPEGEIEDMIDALGVRIYSVRVEEPEPNEVALAEGNLIRNGGFEQQTNPGYPDYYRVNYTRETGASWGADPVEAIEGRHSLFIRCPADDEGLTVTSYPMGLKEGSYRLIARLRADREEMSAHLQISGFEDAPGRTVDVGRQWQQESLEFDVPENVRRTHFSVRPNNRGVIWVDAVEVRPAE</sequence>
<name>X1JM28_9ZZZZ</name>
<dbReference type="Gene3D" id="2.60.120.260">
    <property type="entry name" value="Galactose-binding domain-like"/>
    <property type="match status" value="1"/>
</dbReference>
<reference evidence="1" key="1">
    <citation type="journal article" date="2014" name="Front. Microbiol.">
        <title>High frequency of phylogenetically diverse reductive dehalogenase-homologous genes in deep subseafloor sedimentary metagenomes.</title>
        <authorList>
            <person name="Kawai M."/>
            <person name="Futagami T."/>
            <person name="Toyoda A."/>
            <person name="Takaki Y."/>
            <person name="Nishi S."/>
            <person name="Hori S."/>
            <person name="Arai W."/>
            <person name="Tsubouchi T."/>
            <person name="Morono Y."/>
            <person name="Uchiyama I."/>
            <person name="Ito T."/>
            <person name="Fujiyama A."/>
            <person name="Inagaki F."/>
            <person name="Takami H."/>
        </authorList>
    </citation>
    <scope>NUCLEOTIDE SEQUENCE</scope>
    <source>
        <strain evidence="1">Expedition CK06-06</strain>
    </source>
</reference>